<accession>A0A7C9HT48</accession>
<dbReference type="AlphaFoldDB" id="A0A7C9HT48"/>
<dbReference type="Proteomes" id="UP000483286">
    <property type="component" value="Unassembled WGS sequence"/>
</dbReference>
<comment type="caution">
    <text evidence="1">The sequence shown here is derived from an EMBL/GenBank/DDBJ whole genome shotgun (WGS) entry which is preliminary data.</text>
</comment>
<organism evidence="1 2">
    <name type="scientific">Deinococcus arboris</name>
    <dbReference type="NCBI Taxonomy" id="2682977"/>
    <lineage>
        <taxon>Bacteria</taxon>
        <taxon>Thermotogati</taxon>
        <taxon>Deinococcota</taxon>
        <taxon>Deinococci</taxon>
        <taxon>Deinococcales</taxon>
        <taxon>Deinococcaceae</taxon>
        <taxon>Deinococcus</taxon>
    </lineage>
</organism>
<sequence>MPLDPILYPPPQVRPGDWLDDELLGRVQVGGYHDGPIPWPYRRRTGAHSLILTPALVRAVRTETAGDVQEAFGVSEGTVWGWRKALGVTRDNNPATKAAYAATRNIPPEAAARGRQHALSPEARQKALESIKAGWQDRQPHPETITWTAKMDALLGTLPDEQAAQALGVSKTKVAQRRRLLGKPAWREGHTVTWTPEMETRLGTAFDGVLATEWGISRSAVTLRRQALGIAPLSRP</sequence>
<name>A0A7C9HT48_9DEIO</name>
<evidence type="ECO:0000313" key="1">
    <source>
        <dbReference type="EMBL" id="MVN88309.1"/>
    </source>
</evidence>
<protein>
    <submittedName>
        <fullName evidence="1">Uncharacterized protein</fullName>
    </submittedName>
</protein>
<proteinExistence type="predicted"/>
<dbReference type="RefSeq" id="WP_157460369.1">
    <property type="nucleotide sequence ID" value="NZ_WQLB01000026.1"/>
</dbReference>
<reference evidence="1 2" key="1">
    <citation type="submission" date="2019-12" db="EMBL/GenBank/DDBJ databases">
        <title>Deinococcus sp. HMF7620 Genome sequencing and assembly.</title>
        <authorList>
            <person name="Kang H."/>
            <person name="Kim H."/>
            <person name="Joh K."/>
        </authorList>
    </citation>
    <scope>NUCLEOTIDE SEQUENCE [LARGE SCALE GENOMIC DNA]</scope>
    <source>
        <strain evidence="1 2">HMF7620</strain>
    </source>
</reference>
<keyword evidence="2" id="KW-1185">Reference proteome</keyword>
<evidence type="ECO:0000313" key="2">
    <source>
        <dbReference type="Proteomes" id="UP000483286"/>
    </source>
</evidence>
<dbReference type="EMBL" id="WQLB01000026">
    <property type="protein sequence ID" value="MVN88309.1"/>
    <property type="molecule type" value="Genomic_DNA"/>
</dbReference>
<gene>
    <name evidence="1" type="ORF">GO986_16305</name>
</gene>